<dbReference type="PANTHER" id="PTHR45922:SF1">
    <property type="entry name" value="CLEAVAGE AND POLYADENYLATION SPECIFICITY FACTOR SUBUNIT 2"/>
    <property type="match status" value="1"/>
</dbReference>
<dbReference type="GO" id="GO:0006398">
    <property type="term" value="P:mRNA 3'-end processing by stem-loop binding and cleavage"/>
    <property type="evidence" value="ECO:0007669"/>
    <property type="project" value="InterPro"/>
</dbReference>
<dbReference type="AlphaFoldDB" id="A0A8J6B737"/>
<proteinExistence type="inferred from homology"/>
<dbReference type="Gene3D" id="3.40.50.10890">
    <property type="match status" value="1"/>
</dbReference>
<dbReference type="EMBL" id="JAHDYR010000015">
    <property type="protein sequence ID" value="KAG9394454.1"/>
    <property type="molecule type" value="Genomic_DNA"/>
</dbReference>
<evidence type="ECO:0000256" key="1">
    <source>
        <dbReference type="RuleBase" id="RU365006"/>
    </source>
</evidence>
<keyword evidence="1" id="KW-0539">Nucleus</keyword>
<keyword evidence="1" id="KW-0507">mRNA processing</keyword>
<dbReference type="Gene3D" id="3.60.15.10">
    <property type="entry name" value="Ribonuclease Z/Hydroxyacylglutathione hydrolase-like"/>
    <property type="match status" value="1"/>
</dbReference>
<sequence length="812" mass="86669">MIIHRLKTELSDGYLLSFGDDTARLNILLGFSVPLKILHPENDRQATLQFLSGVFPREVLLNSPNGPEMDIHLIILPQSTREFVSGLPVLFPFLHRRFTTGLTRIVATQGTSKLMSMTLYDIYASYLHTFCQYPSTDRTMAQATTLDIVDALASHTIATSFNEQTTLEFGPMTVTLEPVCAGGEIGRAVWVIALPSRERFVYMTGVAMASDGLTPVCNATDPAIHGAAYVFIDPRVTGLDPAIPDAPNYPLGPGFTDRGRLDYSVAQLCDLAATTLAAGNDVLVPTHAPTAMVDLLRRLDAAWGDVQSLASPQAPSLVFLSPVAHSILSVARASMGFMASEALATFHNGWTPPLPLPNIRVAHDMAELRAIAAPRLVVGSMTADLHAGLAHSFFLSMADKAGNLVVLPHAPDHAGSVLGTLHALRTAPRQNSALRVNVCSLVPSEGKASTVRIVDTVEQTTGPADAPRTRAIEPTLTADGEYVPFLVPKDLKERCEAFVPPIARPMDVRRPDNRPAAAHPSAAVALELPDPDIVMDLLRDSQVGLTPASVELEPRFTNLGHISRLKHDGFGALLELQTAPAPAAAKTVRADSFVAAQEERDLESGVQLVQKTIDVAVRCQLAALPLRIHATLPNLARALKAIAGPGTRLIVDGPGLTDVGRATGCEVLAIPDSARLDVATGPVSKPVSIGRALLASTTMQSVGGTSVGRLKTMITPEQTDTGYKYVATEPLPLGLGGVKLSQYSFGRLAEALTTALAGSTVVRETDDVRVKRDGEEVVVRYQHQTSTFIVDGPLCALQFDVQNAIDGLMVTL</sequence>
<keyword evidence="4" id="KW-1185">Reference proteome</keyword>
<dbReference type="InterPro" id="IPR001279">
    <property type="entry name" value="Metallo-B-lactamas"/>
</dbReference>
<comment type="similarity">
    <text evidence="1">Belongs to the metallo-beta-lactamase superfamily. RNA-metabolizing metallo-beta-lactamase-like family. CPSF2/YSH1 subfamily.</text>
</comment>
<gene>
    <name evidence="3" type="ORF">J8273_4119</name>
</gene>
<dbReference type="SUPFAM" id="SSF56281">
    <property type="entry name" value="Metallo-hydrolase/oxidoreductase"/>
    <property type="match status" value="1"/>
</dbReference>
<dbReference type="PANTHER" id="PTHR45922">
    <property type="entry name" value="CLEAVAGE AND POLYADENYLATION SPECIFICITY FACTOR SUBUNIT 2"/>
    <property type="match status" value="1"/>
</dbReference>
<evidence type="ECO:0000313" key="3">
    <source>
        <dbReference type="EMBL" id="KAG9394454.1"/>
    </source>
</evidence>
<evidence type="ECO:0000313" key="4">
    <source>
        <dbReference type="Proteomes" id="UP000717585"/>
    </source>
</evidence>
<comment type="caution">
    <text evidence="3">The sequence shown here is derived from an EMBL/GenBank/DDBJ whole genome shotgun (WGS) entry which is preliminary data.</text>
</comment>
<reference evidence="3" key="1">
    <citation type="submission" date="2021-05" db="EMBL/GenBank/DDBJ databases">
        <title>A free-living protist that lacks canonical eukaryotic 1 DNA replication and segregation systems.</title>
        <authorList>
            <person name="Salas-Leiva D.E."/>
            <person name="Tromer E.C."/>
            <person name="Curtis B.A."/>
            <person name="Jerlstrom-Hultqvist J."/>
            <person name="Kolisko M."/>
            <person name="Yi Z."/>
            <person name="Salas-Leiva J.S."/>
            <person name="Gallot-Lavallee L."/>
            <person name="Kops G.J.P.L."/>
            <person name="Archibald J.M."/>
            <person name="Simpson A.G.B."/>
            <person name="Roger A.J."/>
        </authorList>
    </citation>
    <scope>NUCLEOTIDE SEQUENCE</scope>
    <source>
        <strain evidence="3">BICM</strain>
    </source>
</reference>
<feature type="domain" description="Metallo-beta-lactamase" evidence="2">
    <location>
        <begin position="70"/>
        <end position="210"/>
    </location>
</feature>
<dbReference type="Proteomes" id="UP000717585">
    <property type="component" value="Unassembled WGS sequence"/>
</dbReference>
<keyword evidence="1" id="KW-0694">RNA-binding</keyword>
<protein>
    <recommendedName>
        <fullName evidence="1">Cleavage and polyadenylation specificity factor subunit 2</fullName>
    </recommendedName>
    <alternativeName>
        <fullName evidence="1">Cleavage and polyadenylation specificity factor 100 kDa subunit</fullName>
    </alternativeName>
</protein>
<organism evidence="3 4">
    <name type="scientific">Carpediemonas membranifera</name>
    <dbReference type="NCBI Taxonomy" id="201153"/>
    <lineage>
        <taxon>Eukaryota</taxon>
        <taxon>Metamonada</taxon>
        <taxon>Carpediemonas-like organisms</taxon>
        <taxon>Carpediemonas</taxon>
    </lineage>
</organism>
<dbReference type="Pfam" id="PF16661">
    <property type="entry name" value="Lactamase_B_6"/>
    <property type="match status" value="1"/>
</dbReference>
<dbReference type="GO" id="GO:0003723">
    <property type="term" value="F:RNA binding"/>
    <property type="evidence" value="ECO:0007669"/>
    <property type="project" value="UniProtKB-KW"/>
</dbReference>
<comment type="subcellular location">
    <subcellularLocation>
        <location evidence="1">Nucleus</location>
    </subcellularLocation>
</comment>
<accession>A0A8J6B737</accession>
<name>A0A8J6B737_9EUKA</name>
<dbReference type="GO" id="GO:0005847">
    <property type="term" value="C:mRNA cleavage and polyadenylation specificity factor complex"/>
    <property type="evidence" value="ECO:0007669"/>
    <property type="project" value="InterPro"/>
</dbReference>
<dbReference type="InterPro" id="IPR036866">
    <property type="entry name" value="RibonucZ/Hydroxyglut_hydro"/>
</dbReference>
<dbReference type="InterPro" id="IPR027075">
    <property type="entry name" value="CPSF2"/>
</dbReference>
<evidence type="ECO:0000259" key="2">
    <source>
        <dbReference type="Pfam" id="PF16661"/>
    </source>
</evidence>